<organism evidence="3 4">
    <name type="scientific">Listeria fleischmannii 1991</name>
    <dbReference type="NCBI Taxonomy" id="1430899"/>
    <lineage>
        <taxon>Bacteria</taxon>
        <taxon>Bacillati</taxon>
        <taxon>Bacillota</taxon>
        <taxon>Bacilli</taxon>
        <taxon>Bacillales</taxon>
        <taxon>Listeriaceae</taxon>
        <taxon>Listeria</taxon>
    </lineage>
</organism>
<feature type="compositionally biased region" description="Polar residues" evidence="1">
    <location>
        <begin position="149"/>
        <end position="159"/>
    </location>
</feature>
<name>A0A0J8GK70_9LIST</name>
<dbReference type="RefSeq" id="WP_007475062.1">
    <property type="nucleotide sequence ID" value="NZ_KQ130609.1"/>
</dbReference>
<feature type="compositionally biased region" description="Basic and acidic residues" evidence="1">
    <location>
        <begin position="161"/>
        <end position="170"/>
    </location>
</feature>
<dbReference type="OrthoDB" id="2366302at2"/>
<dbReference type="Proteomes" id="UP000052258">
    <property type="component" value="Unassembled WGS sequence"/>
</dbReference>
<dbReference type="AlphaFoldDB" id="A0A0J8GK70"/>
<protein>
    <submittedName>
        <fullName evidence="3">Uncharacterized protein</fullName>
    </submittedName>
</protein>
<feature type="chain" id="PRO_5005298737" evidence="2">
    <location>
        <begin position="30"/>
        <end position="198"/>
    </location>
</feature>
<evidence type="ECO:0000313" key="4">
    <source>
        <dbReference type="Proteomes" id="UP000052258"/>
    </source>
</evidence>
<accession>A0A0J8GK70</accession>
<evidence type="ECO:0000313" key="3">
    <source>
        <dbReference type="EMBL" id="KMT61354.1"/>
    </source>
</evidence>
<evidence type="ECO:0000256" key="1">
    <source>
        <dbReference type="SAM" id="MobiDB-lite"/>
    </source>
</evidence>
<evidence type="ECO:0000256" key="2">
    <source>
        <dbReference type="SAM" id="SignalP"/>
    </source>
</evidence>
<keyword evidence="2" id="KW-0732">Signal</keyword>
<sequence>MLRKKYVKTVCTICLLVILTILFQPSAQASAPSAFNKIQANAIQKKIAHIRAKVKVKVDTTHDKKVEEKKIEDKKVAAQKAAALKKQQEEKIRQQKAAEQAEQSQRAASNSEPNQSSQSSDSGTQKNNTQKATPNSETSEQKEQQSSQPDVTTGASQSGREIGEKNREYGNKLSDPNLSDAERQRIIEEKKNYNQSHR</sequence>
<dbReference type="EMBL" id="AZHO01000002">
    <property type="protein sequence ID" value="KMT61354.1"/>
    <property type="molecule type" value="Genomic_DNA"/>
</dbReference>
<feature type="compositionally biased region" description="Low complexity" evidence="1">
    <location>
        <begin position="95"/>
        <end position="127"/>
    </location>
</feature>
<feature type="region of interest" description="Disordered" evidence="1">
    <location>
        <begin position="85"/>
        <end position="198"/>
    </location>
</feature>
<reference evidence="3 4" key="1">
    <citation type="journal article" date="2015" name="Genome Biol. Evol.">
        <title>Comparative Genomics of Listeria Sensu Lato: Genus-Wide Differences in Evolutionary Dynamics and the Progressive Gain of Complex, Potentially Pathogenicity-Related Traits through Lateral Gene Transfer.</title>
        <authorList>
            <person name="Chiara M."/>
            <person name="Caruso M."/>
            <person name="D'Erchia A.M."/>
            <person name="Manzari C."/>
            <person name="Fraccalvieri R."/>
            <person name="Goffredo E."/>
            <person name="Latorre L."/>
            <person name="Miccolupo A."/>
            <person name="Padalino I."/>
            <person name="Santagada G."/>
            <person name="Chiocco D."/>
            <person name="Pesole G."/>
            <person name="Horner D.S."/>
            <person name="Parisi A."/>
        </authorList>
    </citation>
    <scope>NUCLEOTIDE SEQUENCE [LARGE SCALE GENOMIC DNA]</scope>
    <source>
        <strain evidence="3 4">1991</strain>
    </source>
</reference>
<dbReference type="PATRIC" id="fig|1430899.3.peg.61"/>
<comment type="caution">
    <text evidence="3">The sequence shown here is derived from an EMBL/GenBank/DDBJ whole genome shotgun (WGS) entry which is preliminary data.</text>
</comment>
<feature type="compositionally biased region" description="Basic and acidic residues" evidence="1">
    <location>
        <begin position="180"/>
        <end position="192"/>
    </location>
</feature>
<gene>
    <name evidence="3" type="ORF">X560_0062</name>
</gene>
<keyword evidence="4" id="KW-1185">Reference proteome</keyword>
<feature type="signal peptide" evidence="2">
    <location>
        <begin position="1"/>
        <end position="29"/>
    </location>
</feature>
<proteinExistence type="predicted"/>